<dbReference type="VEuPathDB" id="FungiDB:PSTT_08130"/>
<proteinExistence type="predicted"/>
<evidence type="ECO:0000313" key="2">
    <source>
        <dbReference type="EMBL" id="POW07551.1"/>
    </source>
</evidence>
<feature type="chain" id="PRO_5015498751" evidence="1">
    <location>
        <begin position="19"/>
        <end position="588"/>
    </location>
</feature>
<gene>
    <name evidence="2" type="ORF">PSTT_08130</name>
</gene>
<dbReference type="EMBL" id="PKSL01000073">
    <property type="protein sequence ID" value="POW07551.1"/>
    <property type="molecule type" value="Genomic_DNA"/>
</dbReference>
<dbReference type="Proteomes" id="UP000239156">
    <property type="component" value="Unassembled WGS sequence"/>
</dbReference>
<dbReference type="AlphaFoldDB" id="A0A2S4VDG3"/>
<protein>
    <submittedName>
        <fullName evidence="2">Uncharacterized protein</fullName>
    </submittedName>
</protein>
<keyword evidence="1" id="KW-0732">Signal</keyword>
<keyword evidence="3" id="KW-1185">Reference proteome</keyword>
<comment type="caution">
    <text evidence="2">The sequence shown here is derived from an EMBL/GenBank/DDBJ whole genome shotgun (WGS) entry which is preliminary data.</text>
</comment>
<evidence type="ECO:0000313" key="3">
    <source>
        <dbReference type="Proteomes" id="UP000239156"/>
    </source>
</evidence>
<organism evidence="2 3">
    <name type="scientific">Puccinia striiformis</name>
    <dbReference type="NCBI Taxonomy" id="27350"/>
    <lineage>
        <taxon>Eukaryota</taxon>
        <taxon>Fungi</taxon>
        <taxon>Dikarya</taxon>
        <taxon>Basidiomycota</taxon>
        <taxon>Pucciniomycotina</taxon>
        <taxon>Pucciniomycetes</taxon>
        <taxon>Pucciniales</taxon>
        <taxon>Pucciniaceae</taxon>
        <taxon>Puccinia</taxon>
    </lineage>
</organism>
<dbReference type="VEuPathDB" id="FungiDB:PSHT_06869"/>
<name>A0A2S4VDG3_9BASI</name>
<feature type="signal peptide" evidence="1">
    <location>
        <begin position="1"/>
        <end position="18"/>
    </location>
</feature>
<feature type="non-terminal residue" evidence="2">
    <location>
        <position position="588"/>
    </location>
</feature>
<reference evidence="2" key="1">
    <citation type="submission" date="2017-12" db="EMBL/GenBank/DDBJ databases">
        <title>Gene loss provides genomic basis for host adaptation in cereal stripe rust fungi.</title>
        <authorList>
            <person name="Xia C."/>
        </authorList>
    </citation>
    <scope>NUCLEOTIDE SEQUENCE [LARGE SCALE GENOMIC DNA]</scope>
    <source>
        <strain evidence="2">93-210</strain>
    </source>
</reference>
<evidence type="ECO:0000256" key="1">
    <source>
        <dbReference type="SAM" id="SignalP"/>
    </source>
</evidence>
<sequence>MNIKTVVALVMLLGHSFCIPPIIKDGVSEGKETGSSIEADSHESRPGLIQHEAQVKETGKAAADHQESIDSNLSRLGDLHISGAIKEKVRKNGGEHSDQEKLAAEQADFESMRQSFAETETEINHAFIAALHFPDEPTLQLTQPDINILASIPVDLRVVHNVLLSLHEPLNTSSGESLVAKFQSPNRPLDMIKDAVKVYKHAIHDLFQLLQTPTHLPAAASHLRLDSKSCILKTLDYLRRHKLIPVELQESIISTLRSPAGLEWLAQEIHDTPTNITTPWMKWNFWKTIRDLSNFQNCIKASDAFLGIAPLHQFHSTCQEGLQKNEQFLVLFYRLKIMILNAYLPTHQINVHTPERIPSPASWHTTFLEKMEKILLKEFKQEDHHLATVEDFSELRHEVSNIRNFFVEPAMGHEIDATLQHHLVRYSFLILDFLQKKLGPDYMEAFGMTTKEHNTEEFQATFRFMKSIGQMDVWKIILMDYGWFIMRRTTFKQDIPEEIWRERSEFYWDKLVAERTDYIEISKRMVEDPSWQNVLHQNPFIFTARSSWDWEIQTFGYYKQDFTAVAEMERDHPIQLPRSYLVSYPPAV</sequence>
<accession>A0A2S4VDG3</accession>